<protein>
    <submittedName>
        <fullName evidence="2">Uncharacterized protein</fullName>
    </submittedName>
</protein>
<dbReference type="RefSeq" id="WP_267561010.1">
    <property type="nucleotide sequence ID" value="NZ_JAPNTZ010000001.1"/>
</dbReference>
<keyword evidence="1" id="KW-1133">Transmembrane helix</keyword>
<comment type="caution">
    <text evidence="2">The sequence shown here is derived from an EMBL/GenBank/DDBJ whole genome shotgun (WGS) entry which is preliminary data.</text>
</comment>
<evidence type="ECO:0000313" key="2">
    <source>
        <dbReference type="EMBL" id="MCY1137176.1"/>
    </source>
</evidence>
<sequence>MVADNSSSGHQAQRSITMWAAISTVLLAGVLSAIYLLSLGLGGSDPVEKPGTFGFGNGILALLVAILPGLIGTLIDFFFASCVERLGLSATDKIAAGVEERRANTTRGACGSPVMSACR</sequence>
<evidence type="ECO:0000256" key="1">
    <source>
        <dbReference type="SAM" id="Phobius"/>
    </source>
</evidence>
<reference evidence="2" key="1">
    <citation type="submission" date="2022-11" db="EMBL/GenBank/DDBJ databases">
        <authorList>
            <person name="Somphong A."/>
            <person name="Phongsopitanun W."/>
        </authorList>
    </citation>
    <scope>NUCLEOTIDE SEQUENCE</scope>
    <source>
        <strain evidence="2">Pm04-4</strain>
    </source>
</reference>
<dbReference type="Proteomes" id="UP001151002">
    <property type="component" value="Unassembled WGS sequence"/>
</dbReference>
<gene>
    <name evidence="2" type="ORF">OWR29_04135</name>
</gene>
<dbReference type="EMBL" id="JAPNTZ010000001">
    <property type="protein sequence ID" value="MCY1137176.1"/>
    <property type="molecule type" value="Genomic_DNA"/>
</dbReference>
<organism evidence="2 3">
    <name type="scientific">Paractinoplanes pyxinae</name>
    <dbReference type="NCBI Taxonomy" id="2997416"/>
    <lineage>
        <taxon>Bacteria</taxon>
        <taxon>Bacillati</taxon>
        <taxon>Actinomycetota</taxon>
        <taxon>Actinomycetes</taxon>
        <taxon>Micromonosporales</taxon>
        <taxon>Micromonosporaceae</taxon>
        <taxon>Paractinoplanes</taxon>
    </lineage>
</organism>
<keyword evidence="3" id="KW-1185">Reference proteome</keyword>
<name>A0ABT4ASG5_9ACTN</name>
<evidence type="ECO:0000313" key="3">
    <source>
        <dbReference type="Proteomes" id="UP001151002"/>
    </source>
</evidence>
<keyword evidence="1" id="KW-0472">Membrane</keyword>
<accession>A0ABT4ASG5</accession>
<feature type="transmembrane region" description="Helical" evidence="1">
    <location>
        <begin position="16"/>
        <end position="38"/>
    </location>
</feature>
<proteinExistence type="predicted"/>
<keyword evidence="1" id="KW-0812">Transmembrane</keyword>
<feature type="transmembrane region" description="Helical" evidence="1">
    <location>
        <begin position="58"/>
        <end position="79"/>
    </location>
</feature>